<dbReference type="STRING" id="101091.A0A1C7N5S6"/>
<feature type="transmembrane region" description="Helical" evidence="1">
    <location>
        <begin position="178"/>
        <end position="203"/>
    </location>
</feature>
<dbReference type="EMBL" id="LUGH01000573">
    <property type="protein sequence ID" value="OBZ83986.1"/>
    <property type="molecule type" value="Genomic_DNA"/>
</dbReference>
<feature type="transmembrane region" description="Helical" evidence="1">
    <location>
        <begin position="147"/>
        <end position="166"/>
    </location>
</feature>
<proteinExistence type="predicted"/>
<accession>A0A1C7N5S6</accession>
<dbReference type="Proteomes" id="UP000093000">
    <property type="component" value="Unassembled WGS sequence"/>
</dbReference>
<protein>
    <recommendedName>
        <fullName evidence="4">Protein rolling stone</fullName>
    </recommendedName>
</protein>
<dbReference type="PANTHER" id="PTHR12242:SF1">
    <property type="entry name" value="MYND-TYPE DOMAIN-CONTAINING PROTEIN"/>
    <property type="match status" value="1"/>
</dbReference>
<gene>
    <name evidence="2" type="ORF">A0J61_07967</name>
</gene>
<evidence type="ECO:0000256" key="1">
    <source>
        <dbReference type="SAM" id="Phobius"/>
    </source>
</evidence>
<reference evidence="2 3" key="1">
    <citation type="submission" date="2016-03" db="EMBL/GenBank/DDBJ databases">
        <title>Choanephora cucurbitarum.</title>
        <authorList>
            <person name="Min B."/>
            <person name="Park H."/>
            <person name="Park J.-H."/>
            <person name="Shin H.-D."/>
            <person name="Choi I.-G."/>
        </authorList>
    </citation>
    <scope>NUCLEOTIDE SEQUENCE [LARGE SCALE GENOMIC DNA]</scope>
    <source>
        <strain evidence="2 3">KUS-F28377</strain>
    </source>
</reference>
<dbReference type="InParanoid" id="A0A1C7N5S6"/>
<keyword evidence="3" id="KW-1185">Reference proteome</keyword>
<dbReference type="GO" id="GO:0016020">
    <property type="term" value="C:membrane"/>
    <property type="evidence" value="ECO:0007669"/>
    <property type="project" value="TreeGrafter"/>
</dbReference>
<feature type="transmembrane region" description="Helical" evidence="1">
    <location>
        <begin position="215"/>
        <end position="235"/>
    </location>
</feature>
<keyword evidence="1" id="KW-1133">Transmembrane helix</keyword>
<sequence length="270" mass="31714">MMYKDQRIEPSKYAIVNWLGLSELVPERAVTSYWFSSKIFFVIRLILTLYSTIVLWTDIGITHSGHFFMFFTSFTFIGLHAYLVTSCVHHARYLMNKNMDFMLNQYAILNYLYMYLYSTVITFNIVTPVVYWSLLNSTSTAKTPVEVWLNVSVHGVSFFLMIFDVIMNRMKIPIRMVFFPFATIVGFMLFSFVVYACNGIWIYPFLDWKQGGMAAVWYIMVGVICVIGFFVQYLIHWLRDFIARKLGKTTTQELDEKAETPYKMEEAQMV</sequence>
<dbReference type="AlphaFoldDB" id="A0A1C7N5S6"/>
<evidence type="ECO:0000313" key="3">
    <source>
        <dbReference type="Proteomes" id="UP000093000"/>
    </source>
</evidence>
<comment type="caution">
    <text evidence="2">The sequence shown here is derived from an EMBL/GenBank/DDBJ whole genome shotgun (WGS) entry which is preliminary data.</text>
</comment>
<name>A0A1C7N5S6_9FUNG</name>
<dbReference type="OrthoDB" id="419711at2759"/>
<feature type="transmembrane region" description="Helical" evidence="1">
    <location>
        <begin position="112"/>
        <end position="135"/>
    </location>
</feature>
<feature type="transmembrane region" description="Helical" evidence="1">
    <location>
        <begin position="41"/>
        <end position="61"/>
    </location>
</feature>
<keyword evidence="1" id="KW-0472">Membrane</keyword>
<evidence type="ECO:0000313" key="2">
    <source>
        <dbReference type="EMBL" id="OBZ83986.1"/>
    </source>
</evidence>
<evidence type="ECO:0008006" key="4">
    <source>
        <dbReference type="Google" id="ProtNLM"/>
    </source>
</evidence>
<organism evidence="2 3">
    <name type="scientific">Choanephora cucurbitarum</name>
    <dbReference type="NCBI Taxonomy" id="101091"/>
    <lineage>
        <taxon>Eukaryota</taxon>
        <taxon>Fungi</taxon>
        <taxon>Fungi incertae sedis</taxon>
        <taxon>Mucoromycota</taxon>
        <taxon>Mucoromycotina</taxon>
        <taxon>Mucoromycetes</taxon>
        <taxon>Mucorales</taxon>
        <taxon>Mucorineae</taxon>
        <taxon>Choanephoraceae</taxon>
        <taxon>Choanephoroideae</taxon>
        <taxon>Choanephora</taxon>
    </lineage>
</organism>
<feature type="transmembrane region" description="Helical" evidence="1">
    <location>
        <begin position="67"/>
        <end position="91"/>
    </location>
</feature>
<dbReference type="PANTHER" id="PTHR12242">
    <property type="entry name" value="OS02G0130600 PROTEIN-RELATED"/>
    <property type="match status" value="1"/>
</dbReference>
<keyword evidence="1" id="KW-0812">Transmembrane</keyword>